<keyword evidence="3" id="KW-1185">Reference proteome</keyword>
<dbReference type="AlphaFoldDB" id="A0A9N8J8F7"/>
<dbReference type="PANTHER" id="PTHR36578">
    <property type="entry name" value="CHROMOSOME 15, WHOLE GENOME SHOTGUN SEQUENCE"/>
    <property type="match status" value="1"/>
</dbReference>
<evidence type="ECO:0000313" key="2">
    <source>
        <dbReference type="EMBL" id="CAD0082690.1"/>
    </source>
</evidence>
<feature type="signal peptide" evidence="1">
    <location>
        <begin position="1"/>
        <end position="16"/>
    </location>
</feature>
<gene>
    <name evidence="2" type="ORF">AWRI4619_LOCUS1257</name>
</gene>
<protein>
    <recommendedName>
        <fullName evidence="4">Apple domain-containing protein</fullName>
    </recommendedName>
</protein>
<dbReference type="EMBL" id="CAIJEN010000001">
    <property type="protein sequence ID" value="CAD0082690.1"/>
    <property type="molecule type" value="Genomic_DNA"/>
</dbReference>
<organism evidence="2 3">
    <name type="scientific">Aureobasidium vineae</name>
    <dbReference type="NCBI Taxonomy" id="2773715"/>
    <lineage>
        <taxon>Eukaryota</taxon>
        <taxon>Fungi</taxon>
        <taxon>Dikarya</taxon>
        <taxon>Ascomycota</taxon>
        <taxon>Pezizomycotina</taxon>
        <taxon>Dothideomycetes</taxon>
        <taxon>Dothideomycetidae</taxon>
        <taxon>Dothideales</taxon>
        <taxon>Saccotheciaceae</taxon>
        <taxon>Aureobasidium</taxon>
    </lineage>
</organism>
<evidence type="ECO:0008006" key="4">
    <source>
        <dbReference type="Google" id="ProtNLM"/>
    </source>
</evidence>
<evidence type="ECO:0000256" key="1">
    <source>
        <dbReference type="SAM" id="SignalP"/>
    </source>
</evidence>
<evidence type="ECO:0000313" key="3">
    <source>
        <dbReference type="Proteomes" id="UP000716446"/>
    </source>
</evidence>
<accession>A0A9N8J8F7</accession>
<name>A0A9N8J8F7_9PEZI</name>
<proteinExistence type="predicted"/>
<keyword evidence="1" id="KW-0732">Signal</keyword>
<comment type="caution">
    <text evidence="2">The sequence shown here is derived from an EMBL/GenBank/DDBJ whole genome shotgun (WGS) entry which is preliminary data.</text>
</comment>
<reference evidence="2" key="1">
    <citation type="submission" date="2020-06" db="EMBL/GenBank/DDBJ databases">
        <authorList>
            <person name="Onetto C."/>
        </authorList>
    </citation>
    <scope>NUCLEOTIDE SEQUENCE</scope>
</reference>
<sequence>MHFTTLSLLFAATTLASPLHKQAYLVKRACTTGPDTAADFLAYPAYASSALNATTPPGYSNTYTNLHASSNADGYSGYTILPTYNTTACAEKCTASSNCHAFNIFYERSAVTSSFNSSCTSTATIKCVFWNGAVTPANAVNTGSTQNNFEIVIAGSNGYVATAISPAAGYSAPVYFSNSGIQAPLDCNGNDTYLGFQTFDANFNASRCAAACSAQAAYAVAHPPSDGSTPKTCKFFNTYLESKNGMPQDQKCVLYSQTWGKSVATNTGYAYGNDVYTVGMSYGYSNATDAGVCVKA</sequence>
<dbReference type="Proteomes" id="UP000716446">
    <property type="component" value="Unassembled WGS sequence"/>
</dbReference>
<dbReference type="PANTHER" id="PTHR36578:SF2">
    <property type="entry name" value="PA14 DOMAIN-CONTAINING PROTEIN"/>
    <property type="match status" value="1"/>
</dbReference>
<feature type="chain" id="PRO_5040118295" description="Apple domain-containing protein" evidence="1">
    <location>
        <begin position="17"/>
        <end position="296"/>
    </location>
</feature>